<comment type="caution">
    <text evidence="2">The sequence shown here is derived from an EMBL/GenBank/DDBJ whole genome shotgun (WGS) entry which is preliminary data.</text>
</comment>
<evidence type="ECO:0000313" key="2">
    <source>
        <dbReference type="EMBL" id="MTE15184.1"/>
    </source>
</evidence>
<dbReference type="AlphaFoldDB" id="A0A6I3L3G8"/>
<proteinExistence type="predicted"/>
<dbReference type="RefSeq" id="WP_154789597.1">
    <property type="nucleotide sequence ID" value="NZ_WMBB01000009.1"/>
</dbReference>
<gene>
    <name evidence="2" type="ORF">GLP40_20700</name>
</gene>
<dbReference type="Proteomes" id="UP000432464">
    <property type="component" value="Unassembled WGS sequence"/>
</dbReference>
<organism evidence="2 3">
    <name type="scientific">Nocardia aurantiaca</name>
    <dbReference type="NCBI Taxonomy" id="2675850"/>
    <lineage>
        <taxon>Bacteria</taxon>
        <taxon>Bacillati</taxon>
        <taxon>Actinomycetota</taxon>
        <taxon>Actinomycetes</taxon>
        <taxon>Mycobacteriales</taxon>
        <taxon>Nocardiaceae</taxon>
        <taxon>Nocardia</taxon>
    </lineage>
</organism>
<name>A0A6I3L3G8_9NOCA</name>
<protein>
    <submittedName>
        <fullName evidence="2">Uncharacterized protein</fullName>
    </submittedName>
</protein>
<accession>A0A6I3L3G8</accession>
<dbReference type="EMBL" id="WMBB01000009">
    <property type="protein sequence ID" value="MTE15184.1"/>
    <property type="molecule type" value="Genomic_DNA"/>
</dbReference>
<reference evidence="2 3" key="1">
    <citation type="submission" date="2019-11" db="EMBL/GenBank/DDBJ databases">
        <title>Nocardia sp. nov. CT2-14 isolated from soil.</title>
        <authorList>
            <person name="Kanchanasin P."/>
            <person name="Tanasupawat S."/>
            <person name="Yuki M."/>
            <person name="Kudo T."/>
        </authorList>
    </citation>
    <scope>NUCLEOTIDE SEQUENCE [LARGE SCALE GENOMIC DNA]</scope>
    <source>
        <strain evidence="2 3">CT2-14</strain>
    </source>
</reference>
<sequence>MASRDIMVTVGDDDWHTLNDAAECAGMSVEAYVSWGVRLLAMQTRPGGAKQGGPVGRSRTGQCASELTEESASAAWTETFAQRLSHRADRHPPDTELWL</sequence>
<keyword evidence="3" id="KW-1185">Reference proteome</keyword>
<feature type="region of interest" description="Disordered" evidence="1">
    <location>
        <begin position="45"/>
        <end position="70"/>
    </location>
</feature>
<evidence type="ECO:0000256" key="1">
    <source>
        <dbReference type="SAM" id="MobiDB-lite"/>
    </source>
</evidence>
<evidence type="ECO:0000313" key="3">
    <source>
        <dbReference type="Proteomes" id="UP000432464"/>
    </source>
</evidence>